<organism evidence="2 3">
    <name type="scientific">Dipteronia dyeriana</name>
    <dbReference type="NCBI Taxonomy" id="168575"/>
    <lineage>
        <taxon>Eukaryota</taxon>
        <taxon>Viridiplantae</taxon>
        <taxon>Streptophyta</taxon>
        <taxon>Embryophyta</taxon>
        <taxon>Tracheophyta</taxon>
        <taxon>Spermatophyta</taxon>
        <taxon>Magnoliopsida</taxon>
        <taxon>eudicotyledons</taxon>
        <taxon>Gunneridae</taxon>
        <taxon>Pentapetalae</taxon>
        <taxon>rosids</taxon>
        <taxon>malvids</taxon>
        <taxon>Sapindales</taxon>
        <taxon>Sapindaceae</taxon>
        <taxon>Hippocastanoideae</taxon>
        <taxon>Acereae</taxon>
        <taxon>Dipteronia</taxon>
    </lineage>
</organism>
<dbReference type="InterPro" id="IPR036397">
    <property type="entry name" value="RNaseH_sf"/>
</dbReference>
<gene>
    <name evidence="2" type="ORF">Ddye_023304</name>
</gene>
<evidence type="ECO:0000313" key="2">
    <source>
        <dbReference type="EMBL" id="KAK2641541.1"/>
    </source>
</evidence>
<keyword evidence="3" id="KW-1185">Reference proteome</keyword>
<accession>A0AAD9TTA9</accession>
<dbReference type="InterPro" id="IPR002156">
    <property type="entry name" value="RNaseH_domain"/>
</dbReference>
<dbReference type="EMBL" id="JANJYI010000007">
    <property type="protein sequence ID" value="KAK2641541.1"/>
    <property type="molecule type" value="Genomic_DNA"/>
</dbReference>
<proteinExistence type="predicted"/>
<dbReference type="AlphaFoldDB" id="A0AAD9TTA9"/>
<dbReference type="GO" id="GO:0003676">
    <property type="term" value="F:nucleic acid binding"/>
    <property type="evidence" value="ECO:0007669"/>
    <property type="project" value="InterPro"/>
</dbReference>
<dbReference type="Gene3D" id="3.30.420.10">
    <property type="entry name" value="Ribonuclease H-like superfamily/Ribonuclease H"/>
    <property type="match status" value="1"/>
</dbReference>
<dbReference type="GO" id="GO:0004523">
    <property type="term" value="F:RNA-DNA hybrid ribonuclease activity"/>
    <property type="evidence" value="ECO:0007669"/>
    <property type="project" value="InterPro"/>
</dbReference>
<dbReference type="InterPro" id="IPR052929">
    <property type="entry name" value="RNase_H-like_EbsB-rel"/>
</dbReference>
<comment type="caution">
    <text evidence="2">The sequence shown here is derived from an EMBL/GenBank/DDBJ whole genome shotgun (WGS) entry which is preliminary data.</text>
</comment>
<dbReference type="Pfam" id="PF13456">
    <property type="entry name" value="RVT_3"/>
    <property type="match status" value="1"/>
</dbReference>
<name>A0AAD9TTA9_9ROSI</name>
<feature type="domain" description="RNase H type-1" evidence="1">
    <location>
        <begin position="57"/>
        <end position="171"/>
    </location>
</feature>
<dbReference type="Proteomes" id="UP001280121">
    <property type="component" value="Unassembled WGS sequence"/>
</dbReference>
<dbReference type="PANTHER" id="PTHR47074">
    <property type="entry name" value="BNAC02G40300D PROTEIN"/>
    <property type="match status" value="1"/>
</dbReference>
<sequence length="194" mass="21271">MSMLIYLLDWSSSHLDEFQGTKKVFLSSQRFPLHSRPPDWLSPPVGLLKQKSNVAVRAGCNEIGLGVAIRDASDRVVAAISKFVVGNVIAELGELLALREGLLLAKSFNPIIWVVEVDASNVASMLNSDVPSLSDTFFLINDIKALCKVVGDCRCQAISRLGNSLVHQLAAWPFPLLRDKCGRMLISFVSFICL</sequence>
<reference evidence="2" key="1">
    <citation type="journal article" date="2023" name="Plant J.">
        <title>Genome sequences and population genomics provide insights into the demographic history, inbreeding, and mutation load of two 'living fossil' tree species of Dipteronia.</title>
        <authorList>
            <person name="Feng Y."/>
            <person name="Comes H.P."/>
            <person name="Chen J."/>
            <person name="Zhu S."/>
            <person name="Lu R."/>
            <person name="Zhang X."/>
            <person name="Li P."/>
            <person name="Qiu J."/>
            <person name="Olsen K.M."/>
            <person name="Qiu Y."/>
        </authorList>
    </citation>
    <scope>NUCLEOTIDE SEQUENCE</scope>
    <source>
        <strain evidence="2">KIB01</strain>
    </source>
</reference>
<evidence type="ECO:0000259" key="1">
    <source>
        <dbReference type="Pfam" id="PF13456"/>
    </source>
</evidence>
<protein>
    <recommendedName>
        <fullName evidence="1">RNase H type-1 domain-containing protein</fullName>
    </recommendedName>
</protein>
<evidence type="ECO:0000313" key="3">
    <source>
        <dbReference type="Proteomes" id="UP001280121"/>
    </source>
</evidence>
<dbReference type="PANTHER" id="PTHR47074:SF75">
    <property type="entry name" value="RNASE H TYPE-1 DOMAIN-CONTAINING PROTEIN"/>
    <property type="match status" value="1"/>
</dbReference>